<dbReference type="SUPFAM" id="SSF53187">
    <property type="entry name" value="Zn-dependent exopeptidases"/>
    <property type="match status" value="1"/>
</dbReference>
<protein>
    <recommendedName>
        <fullName evidence="3">Stage II sporulation protein P</fullName>
    </recommendedName>
</protein>
<organism evidence="1 2">
    <name type="scientific">Paenibacillus ihbetae</name>
    <dbReference type="NCBI Taxonomy" id="1870820"/>
    <lineage>
        <taxon>Bacteria</taxon>
        <taxon>Bacillati</taxon>
        <taxon>Bacillota</taxon>
        <taxon>Bacilli</taxon>
        <taxon>Bacillales</taxon>
        <taxon>Paenibacillaceae</taxon>
        <taxon>Paenibacillus</taxon>
    </lineage>
</organism>
<dbReference type="EMBL" id="MRVI01000001">
    <property type="protein sequence ID" value="OOC62677.1"/>
    <property type="molecule type" value="Genomic_DNA"/>
</dbReference>
<dbReference type="Proteomes" id="UP000189059">
    <property type="component" value="Unassembled WGS sequence"/>
</dbReference>
<comment type="caution">
    <text evidence="1">The sequence shown here is derived from an EMBL/GenBank/DDBJ whole genome shotgun (WGS) entry which is preliminary data.</text>
</comment>
<keyword evidence="2" id="KW-1185">Reference proteome</keyword>
<dbReference type="Pfam" id="PF07454">
    <property type="entry name" value="SpoIIP"/>
    <property type="match status" value="1"/>
</dbReference>
<evidence type="ECO:0000313" key="2">
    <source>
        <dbReference type="Proteomes" id="UP000189059"/>
    </source>
</evidence>
<evidence type="ECO:0008006" key="3">
    <source>
        <dbReference type="Google" id="ProtNLM"/>
    </source>
</evidence>
<dbReference type="NCBIfam" id="TIGR02867">
    <property type="entry name" value="spore_II_P"/>
    <property type="match status" value="1"/>
</dbReference>
<reference evidence="1 2" key="1">
    <citation type="submission" date="2016-12" db="EMBL/GenBank/DDBJ databases">
        <title>Genome sequencing and description of Paenibacillus sp. nov. from high altitude lake in the Indian Trans- Himalayas.</title>
        <authorList>
            <person name="Kiran S."/>
            <person name="Swarnkar M.K."/>
            <person name="Rana A."/>
            <person name="Tewari R."/>
            <person name="Gulati A."/>
        </authorList>
    </citation>
    <scope>NUCLEOTIDE SEQUENCE [LARGE SCALE GENOMIC DNA]</scope>
    <source>
        <strain evidence="1 2">IHBB 9951</strain>
    </source>
</reference>
<gene>
    <name evidence="1" type="ORF">BBD40_12910</name>
</gene>
<evidence type="ECO:0000313" key="1">
    <source>
        <dbReference type="EMBL" id="OOC62677.1"/>
    </source>
</evidence>
<proteinExistence type="predicted"/>
<name>A0ABX3JZQ9_9BACL</name>
<dbReference type="InterPro" id="IPR010897">
    <property type="entry name" value="Spore_II_P"/>
</dbReference>
<sequence>MGDYLIEKIVSNDIPAFHSKKDYPTVIETFNYANSYAYSKSTIQQELRMHENIQYLIDIHRDSQGRENTTVQYKNKNYAQVYFVVGMNNPKWQMNMKFAERLHNGLNDRVPGLSKGIYKKDSHIGNGDYNQGLSPNSALIEIGGVENNLDESKKAPNPMPKVANEMKGKGIMDKQLMRNETVNVIIPSFNADLTIIPDPLIILILI</sequence>
<accession>A0ABX3JZQ9</accession>